<comment type="caution">
    <text evidence="2">The sequence shown here is derived from an EMBL/GenBank/DDBJ whole genome shotgun (WGS) entry which is preliminary data.</text>
</comment>
<gene>
    <name evidence="2" type="ORF">DPMN_191571</name>
</gene>
<evidence type="ECO:0000256" key="1">
    <source>
        <dbReference type="SAM" id="MobiDB-lite"/>
    </source>
</evidence>
<dbReference type="Proteomes" id="UP000828390">
    <property type="component" value="Unassembled WGS sequence"/>
</dbReference>
<feature type="region of interest" description="Disordered" evidence="1">
    <location>
        <begin position="36"/>
        <end position="65"/>
    </location>
</feature>
<sequence>MEGAHLVGGARTTDHNSRFHTKKTLINMNVIQCYAPTNDGDVDEKDNSNNRFPTKQDGPKKNIIV</sequence>
<organism evidence="2 3">
    <name type="scientific">Dreissena polymorpha</name>
    <name type="common">Zebra mussel</name>
    <name type="synonym">Mytilus polymorpha</name>
    <dbReference type="NCBI Taxonomy" id="45954"/>
    <lineage>
        <taxon>Eukaryota</taxon>
        <taxon>Metazoa</taxon>
        <taxon>Spiralia</taxon>
        <taxon>Lophotrochozoa</taxon>
        <taxon>Mollusca</taxon>
        <taxon>Bivalvia</taxon>
        <taxon>Autobranchia</taxon>
        <taxon>Heteroconchia</taxon>
        <taxon>Euheterodonta</taxon>
        <taxon>Imparidentia</taxon>
        <taxon>Neoheterodontei</taxon>
        <taxon>Myida</taxon>
        <taxon>Dreissenoidea</taxon>
        <taxon>Dreissenidae</taxon>
        <taxon>Dreissena</taxon>
    </lineage>
</organism>
<evidence type="ECO:0000313" key="3">
    <source>
        <dbReference type="Proteomes" id="UP000828390"/>
    </source>
</evidence>
<reference evidence="2" key="2">
    <citation type="submission" date="2020-11" db="EMBL/GenBank/DDBJ databases">
        <authorList>
            <person name="McCartney M.A."/>
            <person name="Auch B."/>
            <person name="Kono T."/>
            <person name="Mallez S."/>
            <person name="Becker A."/>
            <person name="Gohl D.M."/>
            <person name="Silverstein K.A.T."/>
            <person name="Koren S."/>
            <person name="Bechman K.B."/>
            <person name="Herman A."/>
            <person name="Abrahante J.E."/>
            <person name="Garbe J."/>
        </authorList>
    </citation>
    <scope>NUCLEOTIDE SEQUENCE</scope>
    <source>
        <strain evidence="2">Duluth1</strain>
        <tissue evidence="2">Whole animal</tissue>
    </source>
</reference>
<protein>
    <submittedName>
        <fullName evidence="2">Uncharacterized protein</fullName>
    </submittedName>
</protein>
<proteinExistence type="predicted"/>
<name>A0A9D3Y420_DREPO</name>
<dbReference type="AlphaFoldDB" id="A0A9D3Y420"/>
<dbReference type="EMBL" id="JAIWYP010000024">
    <property type="protein sequence ID" value="KAH3692215.1"/>
    <property type="molecule type" value="Genomic_DNA"/>
</dbReference>
<accession>A0A9D3Y420</accession>
<reference evidence="2" key="1">
    <citation type="journal article" date="2019" name="bioRxiv">
        <title>The Genome of the Zebra Mussel, Dreissena polymorpha: A Resource for Invasive Species Research.</title>
        <authorList>
            <person name="McCartney M.A."/>
            <person name="Auch B."/>
            <person name="Kono T."/>
            <person name="Mallez S."/>
            <person name="Zhang Y."/>
            <person name="Obille A."/>
            <person name="Becker A."/>
            <person name="Abrahante J.E."/>
            <person name="Garbe J."/>
            <person name="Badalamenti J.P."/>
            <person name="Herman A."/>
            <person name="Mangelson H."/>
            <person name="Liachko I."/>
            <person name="Sullivan S."/>
            <person name="Sone E.D."/>
            <person name="Koren S."/>
            <person name="Silverstein K.A.T."/>
            <person name="Beckman K.B."/>
            <person name="Gohl D.M."/>
        </authorList>
    </citation>
    <scope>NUCLEOTIDE SEQUENCE</scope>
    <source>
        <strain evidence="2">Duluth1</strain>
        <tissue evidence="2">Whole animal</tissue>
    </source>
</reference>
<keyword evidence="3" id="KW-1185">Reference proteome</keyword>
<evidence type="ECO:0000313" key="2">
    <source>
        <dbReference type="EMBL" id="KAH3692215.1"/>
    </source>
</evidence>